<reference evidence="1" key="1">
    <citation type="submission" date="2021-10" db="EMBL/GenBank/DDBJ databases">
        <title>De novo Genome Assembly of Clathrus columnatus (Basidiomycota, Fungi) Using Illumina and Nanopore Sequence Data.</title>
        <authorList>
            <person name="Ogiso-Tanaka E."/>
            <person name="Itagaki H."/>
            <person name="Hosoya T."/>
            <person name="Hosaka K."/>
        </authorList>
    </citation>
    <scope>NUCLEOTIDE SEQUENCE</scope>
    <source>
        <strain evidence="1">MO-923</strain>
    </source>
</reference>
<organism evidence="1 2">
    <name type="scientific">Clathrus columnatus</name>
    <dbReference type="NCBI Taxonomy" id="1419009"/>
    <lineage>
        <taxon>Eukaryota</taxon>
        <taxon>Fungi</taxon>
        <taxon>Dikarya</taxon>
        <taxon>Basidiomycota</taxon>
        <taxon>Agaricomycotina</taxon>
        <taxon>Agaricomycetes</taxon>
        <taxon>Phallomycetidae</taxon>
        <taxon>Phallales</taxon>
        <taxon>Clathraceae</taxon>
        <taxon>Clathrus</taxon>
    </lineage>
</organism>
<accession>A0AAV4ZXU3</accession>
<dbReference type="EMBL" id="BPWL01000002">
    <property type="protein sequence ID" value="GJJ06992.1"/>
    <property type="molecule type" value="Genomic_DNA"/>
</dbReference>
<protein>
    <submittedName>
        <fullName evidence="1">Uncharacterized protein</fullName>
    </submittedName>
</protein>
<proteinExistence type="predicted"/>
<dbReference type="SUPFAM" id="SSF52058">
    <property type="entry name" value="L domain-like"/>
    <property type="match status" value="1"/>
</dbReference>
<evidence type="ECO:0000313" key="1">
    <source>
        <dbReference type="EMBL" id="GJJ06992.1"/>
    </source>
</evidence>
<dbReference type="Proteomes" id="UP001050691">
    <property type="component" value="Unassembled WGS sequence"/>
</dbReference>
<sequence>MEDKELWEHLLQNPSLCRITQRLLLTNDVLVVNRGRGPSFQRKRSLITGEFHELTSNLYEVLPHMINLGHVKLSWTKNDQGNLGGFRKFLDALVDIECRLKELDLLLKVPDSLLSRDTTQLQRLQLSYIHNPSYIWSKLDLTTLQKLRLQFQGPQPAILFCEVTYINSMLSNAKSLTHLNLTIEHVASFVKILQSTWVNLENLTIVLRDASVSQLNNPSALTNFLKRHPNLTTLSLPAFAYVTGFPPYMDILPSLISLSYNSPIQVPLGQVLSSPTLRRLRHLTIDKEDPSLFLNEDMCRELTSLETCYIKGSLLVKYGNINQILTNLGTHIPTLQRICLPHITLPLKPNPGAPLEEVLFEALSLLQRFPNLTHLAGVPWAADFSGPRHDRLFQSLYRCHRLKYVISPSLEGGKPICVFRLTRESDNSVERMLIEPVPEMAYRHCHPDTWGGFYQGMEC</sequence>
<gene>
    <name evidence="1" type="ORF">Clacol_001190</name>
</gene>
<dbReference type="AlphaFoldDB" id="A0AAV4ZXU3"/>
<dbReference type="Gene3D" id="3.80.10.10">
    <property type="entry name" value="Ribonuclease Inhibitor"/>
    <property type="match status" value="1"/>
</dbReference>
<comment type="caution">
    <text evidence="1">The sequence shown here is derived from an EMBL/GenBank/DDBJ whole genome shotgun (WGS) entry which is preliminary data.</text>
</comment>
<name>A0AAV4ZXU3_9AGAM</name>
<evidence type="ECO:0000313" key="2">
    <source>
        <dbReference type="Proteomes" id="UP001050691"/>
    </source>
</evidence>
<dbReference type="InterPro" id="IPR032675">
    <property type="entry name" value="LRR_dom_sf"/>
</dbReference>
<keyword evidence="2" id="KW-1185">Reference proteome</keyword>